<dbReference type="Proteomes" id="UP000827872">
    <property type="component" value="Linkage Group LG05"/>
</dbReference>
<dbReference type="EMBL" id="CM037618">
    <property type="protein sequence ID" value="KAH7998948.1"/>
    <property type="molecule type" value="Genomic_DNA"/>
</dbReference>
<proteinExistence type="predicted"/>
<keyword evidence="2" id="KW-1185">Reference proteome</keyword>
<sequence length="486" mass="53360">MPFHHVGVHLVPRVPISNTPLGNCLSEKEEDGGTIWKLVGLPFLHSHLSGQSLIVQWVVKTDTEVYCFEEQPLDKALQRKPCAEEDALNSGEVARSSGTLEPNRCYRVAVHAWDSDRNIWSTFAFSYIFSRNTSLEDPIQVHVTNESTDSAILWWEPPKALSACPGTLKKYIICCRSEKAESVTYYEANALETQHTILGLQPATTYWVGVWASTDEEEDNACQPLEAFLTRPPGSKPVSLTSSIWFLGIFGSLLITTSIFCFGKKRAKKVLCSALPDPAGSEAVRITETAQNCPLKKEPSVQSQGGSLDGFKAGKFPLPKEESVNFSTPTGELMRLKRFELLRKLKPAESSGANLRHSTLPCKPITAKCCSHAQKERLRGRGEKLWACAEQGTSATNPGAKKAREVVPPSELGSGNTEVGCCNAEEREDFPKVEVRLTPDRRSQNLECSLGGVRRGARSYSKAAPCIPYGSLHCLAGIAHKATLEE</sequence>
<evidence type="ECO:0000313" key="1">
    <source>
        <dbReference type="EMBL" id="KAH7998948.1"/>
    </source>
</evidence>
<accession>A0ACB8F1B0</accession>
<comment type="caution">
    <text evidence="1">The sequence shown here is derived from an EMBL/GenBank/DDBJ whole genome shotgun (WGS) entry which is preliminary data.</text>
</comment>
<name>A0ACB8F1B0_9SAUR</name>
<organism evidence="1 2">
    <name type="scientific">Sphaerodactylus townsendi</name>
    <dbReference type="NCBI Taxonomy" id="933632"/>
    <lineage>
        <taxon>Eukaryota</taxon>
        <taxon>Metazoa</taxon>
        <taxon>Chordata</taxon>
        <taxon>Craniata</taxon>
        <taxon>Vertebrata</taxon>
        <taxon>Euteleostomi</taxon>
        <taxon>Lepidosauria</taxon>
        <taxon>Squamata</taxon>
        <taxon>Bifurcata</taxon>
        <taxon>Gekkota</taxon>
        <taxon>Sphaerodactylidae</taxon>
        <taxon>Sphaerodactylus</taxon>
    </lineage>
</organism>
<protein>
    <submittedName>
        <fullName evidence="1">Uncharacterized protein</fullName>
    </submittedName>
</protein>
<gene>
    <name evidence="1" type="ORF">K3G42_003079</name>
</gene>
<reference evidence="1" key="1">
    <citation type="submission" date="2021-08" db="EMBL/GenBank/DDBJ databases">
        <title>The first chromosome-level gecko genome reveals the dynamic sex chromosomes of Neotropical dwarf geckos (Sphaerodactylidae: Sphaerodactylus).</title>
        <authorList>
            <person name="Pinto B.J."/>
            <person name="Keating S.E."/>
            <person name="Gamble T."/>
        </authorList>
    </citation>
    <scope>NUCLEOTIDE SEQUENCE</scope>
    <source>
        <strain evidence="1">TG3544</strain>
    </source>
</reference>
<evidence type="ECO:0000313" key="2">
    <source>
        <dbReference type="Proteomes" id="UP000827872"/>
    </source>
</evidence>